<dbReference type="SUPFAM" id="SSF54277">
    <property type="entry name" value="CAD &amp; PB1 domains"/>
    <property type="match status" value="1"/>
</dbReference>
<dbReference type="PANTHER" id="PTHR31066">
    <property type="entry name" value="OS05G0427100 PROTEIN-RELATED"/>
    <property type="match status" value="1"/>
</dbReference>
<feature type="compositionally biased region" description="Polar residues" evidence="2">
    <location>
        <begin position="559"/>
        <end position="586"/>
    </location>
</feature>
<evidence type="ECO:0000256" key="2">
    <source>
        <dbReference type="SAM" id="MobiDB-lite"/>
    </source>
</evidence>
<dbReference type="InterPro" id="IPR053198">
    <property type="entry name" value="Gynoecium_Dev_Regulator"/>
</dbReference>
<dbReference type="InterPro" id="IPR000270">
    <property type="entry name" value="PB1_dom"/>
</dbReference>
<dbReference type="Pfam" id="PF00564">
    <property type="entry name" value="PB1"/>
    <property type="match status" value="1"/>
</dbReference>
<evidence type="ECO:0000256" key="1">
    <source>
        <dbReference type="ARBA" id="ARBA00011726"/>
    </source>
</evidence>
<evidence type="ECO:0000313" key="5">
    <source>
        <dbReference type="Proteomes" id="UP001293593"/>
    </source>
</evidence>
<feature type="compositionally biased region" description="Low complexity" evidence="2">
    <location>
        <begin position="549"/>
        <end position="558"/>
    </location>
</feature>
<dbReference type="PROSITE" id="PS51745">
    <property type="entry name" value="PB1"/>
    <property type="match status" value="1"/>
</dbReference>
<dbReference type="Gene3D" id="3.10.20.90">
    <property type="entry name" value="Phosphatidylinositol 3-kinase Catalytic Subunit, Chain A, domain 1"/>
    <property type="match status" value="1"/>
</dbReference>
<sequence length="711" mass="77402">MEAPPPPLTAPPLAAAVTPTMPPSHLNYPDSVDSSPRSRNADSWDDPFPPAAASTKLRLMCSYGGHIVPRPHDKSLCYVGGDTRIVVVDRNTSLSDLSSRLSKTFLDGRPFTLKYQLPSEDLDSLISVTTDEDFDNMIDEYDRTASNSSVKPARIRFFLFPTMPESSQSIGPILDNSAKSDDWFLNALNGTAVLNREFSESGSVNCLLGLDDEVGGNNLDSVSRENEVAQQSGSFGNGKNMTKQGQDVHSVTDSPMLETTSSFGSTSSSPSLANLPPIRVHVVDDSSVRMQDQKAVGIEDQFAQMGLSGGGGQRPDEGFVILSSPPPMPASIAAPVAVPISSAVVSAGDYQNRVFADDERTDHGVPVGYRKPTTQQPQPQSQAQPQNLPPQFQQKSAGVVDLPSPDSVSSDGSVSNPLSRPKPVIYQEQVQIPTATTRFPSNPADPVKLNMSDPHARIQMQQQLQDPGYVLQPQFDPQQQPQQQQKQQYIPNSHFIHHTPAGAMQIPAYYPVYPSQQQSHPQHHPQLDQQYPVYYMPARQAQPYNLSMQQQQQQQQQQPNIGETNMAIPSSRPQAQPNPTMAPSSAAYNPVRNVPIPKAEMAAGAYRTSAGIPQLVQVPSGQPQHQQQFVAYSQIHHPSQTAAPNSAAPANYAAYDYADPAHAQIYYTQHLAPTMPSQYQTIAAPPVVLPEVSSQLPSDSMKQQIRTSQPI</sequence>
<dbReference type="SMART" id="SM00666">
    <property type="entry name" value="PB1"/>
    <property type="match status" value="1"/>
</dbReference>
<dbReference type="EMBL" id="JAWXYG010000009">
    <property type="protein sequence ID" value="KAK4263858.1"/>
    <property type="molecule type" value="Genomic_DNA"/>
</dbReference>
<feature type="compositionally biased region" description="Low complexity" evidence="2">
    <location>
        <begin position="398"/>
        <end position="419"/>
    </location>
</feature>
<gene>
    <name evidence="4" type="ORF">QN277_029218</name>
</gene>
<feature type="domain" description="PB1" evidence="3">
    <location>
        <begin position="56"/>
        <end position="160"/>
    </location>
</feature>
<name>A0AAE1MJ91_9FABA</name>
<evidence type="ECO:0000313" key="4">
    <source>
        <dbReference type="EMBL" id="KAK4263858.1"/>
    </source>
</evidence>
<organism evidence="4 5">
    <name type="scientific">Acacia crassicarpa</name>
    <name type="common">northern wattle</name>
    <dbReference type="NCBI Taxonomy" id="499986"/>
    <lineage>
        <taxon>Eukaryota</taxon>
        <taxon>Viridiplantae</taxon>
        <taxon>Streptophyta</taxon>
        <taxon>Embryophyta</taxon>
        <taxon>Tracheophyta</taxon>
        <taxon>Spermatophyta</taxon>
        <taxon>Magnoliopsida</taxon>
        <taxon>eudicotyledons</taxon>
        <taxon>Gunneridae</taxon>
        <taxon>Pentapetalae</taxon>
        <taxon>rosids</taxon>
        <taxon>fabids</taxon>
        <taxon>Fabales</taxon>
        <taxon>Fabaceae</taxon>
        <taxon>Caesalpinioideae</taxon>
        <taxon>mimosoid clade</taxon>
        <taxon>Acacieae</taxon>
        <taxon>Acacia</taxon>
    </lineage>
</organism>
<protein>
    <recommendedName>
        <fullName evidence="3">PB1 domain-containing protein</fullName>
    </recommendedName>
</protein>
<dbReference type="CDD" id="cd06410">
    <property type="entry name" value="PB1_UP2"/>
    <property type="match status" value="1"/>
</dbReference>
<keyword evidence="5" id="KW-1185">Reference proteome</keyword>
<dbReference type="PANTHER" id="PTHR31066:SF27">
    <property type="entry name" value="EXPRESSED PROTEIN"/>
    <property type="match status" value="1"/>
</dbReference>
<feature type="region of interest" description="Disordered" evidence="2">
    <location>
        <begin position="432"/>
        <end position="451"/>
    </location>
</feature>
<feature type="region of interest" description="Disordered" evidence="2">
    <location>
        <begin position="224"/>
        <end position="249"/>
    </location>
</feature>
<proteinExistence type="predicted"/>
<comment type="caution">
    <text evidence="4">The sequence shown here is derived from an EMBL/GenBank/DDBJ whole genome shotgun (WGS) entry which is preliminary data.</text>
</comment>
<dbReference type="AlphaFoldDB" id="A0AAE1MJ91"/>
<evidence type="ECO:0000259" key="3">
    <source>
        <dbReference type="PROSITE" id="PS51745"/>
    </source>
</evidence>
<feature type="region of interest" description="Disordered" evidence="2">
    <location>
        <begin position="354"/>
        <end position="425"/>
    </location>
</feature>
<comment type="subunit">
    <text evidence="1">Homodimers and heterodimers.</text>
</comment>
<feature type="compositionally biased region" description="Pro residues" evidence="2">
    <location>
        <begin position="1"/>
        <end position="10"/>
    </location>
</feature>
<feature type="compositionally biased region" description="Low complexity" evidence="2">
    <location>
        <begin position="372"/>
        <end position="391"/>
    </location>
</feature>
<reference evidence="4" key="1">
    <citation type="submission" date="2023-10" db="EMBL/GenBank/DDBJ databases">
        <title>Chromosome-level genome of the transformable northern wattle, Acacia crassicarpa.</title>
        <authorList>
            <person name="Massaro I."/>
            <person name="Sinha N.R."/>
            <person name="Poethig S."/>
            <person name="Leichty A.R."/>
        </authorList>
    </citation>
    <scope>NUCLEOTIDE SEQUENCE</scope>
    <source>
        <strain evidence="4">Acra3RX</strain>
        <tissue evidence="4">Leaf</tissue>
    </source>
</reference>
<dbReference type="InterPro" id="IPR053793">
    <property type="entry name" value="PB1-like"/>
</dbReference>
<feature type="region of interest" description="Disordered" evidence="2">
    <location>
        <begin position="545"/>
        <end position="586"/>
    </location>
</feature>
<feature type="region of interest" description="Disordered" evidence="2">
    <location>
        <begin position="1"/>
        <end position="48"/>
    </location>
</feature>
<dbReference type="Proteomes" id="UP001293593">
    <property type="component" value="Unassembled WGS sequence"/>
</dbReference>
<accession>A0AAE1MJ91</accession>
<feature type="compositionally biased region" description="Polar residues" evidence="2">
    <location>
        <begin position="228"/>
        <end position="249"/>
    </location>
</feature>